<reference evidence="1" key="1">
    <citation type="submission" date="2021-02" db="EMBL/GenBank/DDBJ databases">
        <title>Phycicoccus sp. MQZ13P-5T, whole genome shotgun sequence.</title>
        <authorList>
            <person name="Tuo L."/>
        </authorList>
    </citation>
    <scope>NUCLEOTIDE SEQUENCE</scope>
    <source>
        <strain evidence="1">MQZ13P-5</strain>
    </source>
</reference>
<proteinExistence type="predicted"/>
<evidence type="ECO:0000313" key="2">
    <source>
        <dbReference type="Proteomes" id="UP001430172"/>
    </source>
</evidence>
<comment type="caution">
    <text evidence="1">The sequence shown here is derived from an EMBL/GenBank/DDBJ whole genome shotgun (WGS) entry which is preliminary data.</text>
</comment>
<protein>
    <submittedName>
        <fullName evidence="1">Uncharacterized protein</fullName>
    </submittedName>
</protein>
<dbReference type="Proteomes" id="UP001430172">
    <property type="component" value="Unassembled WGS sequence"/>
</dbReference>
<gene>
    <name evidence="1" type="ORF">JQN70_10405</name>
</gene>
<keyword evidence="2" id="KW-1185">Reference proteome</keyword>
<dbReference type="EMBL" id="JAFDVD010000011">
    <property type="protein sequence ID" value="MBM6400797.1"/>
    <property type="molecule type" value="Genomic_DNA"/>
</dbReference>
<evidence type="ECO:0000313" key="1">
    <source>
        <dbReference type="EMBL" id="MBM6400797.1"/>
    </source>
</evidence>
<dbReference type="RefSeq" id="WP_204131276.1">
    <property type="nucleotide sequence ID" value="NZ_JAFDVD010000011.1"/>
</dbReference>
<accession>A0ABS2CLN7</accession>
<organism evidence="1 2">
    <name type="scientific">Phycicoccus sonneratiae</name>
    <dbReference type="NCBI Taxonomy" id="2807628"/>
    <lineage>
        <taxon>Bacteria</taxon>
        <taxon>Bacillati</taxon>
        <taxon>Actinomycetota</taxon>
        <taxon>Actinomycetes</taxon>
        <taxon>Micrococcales</taxon>
        <taxon>Intrasporangiaceae</taxon>
        <taxon>Phycicoccus</taxon>
    </lineage>
</organism>
<sequence>MQDHIALTIIRRADSDALSARPDAPVVDDGRAHLTGRREVPTAAPGRRALAAALRRAAAVERRWADRIDPVRRPATPAGC</sequence>
<name>A0ABS2CLN7_9MICO</name>